<dbReference type="GO" id="GO:0016887">
    <property type="term" value="F:ATP hydrolysis activity"/>
    <property type="evidence" value="ECO:0007669"/>
    <property type="project" value="InterPro"/>
</dbReference>
<feature type="domain" description="ATPase dynein-related AAA" evidence="1">
    <location>
        <begin position="78"/>
        <end position="114"/>
    </location>
</feature>
<dbReference type="RefSeq" id="WP_151856569.1">
    <property type="nucleotide sequence ID" value="NZ_WCUG01000234.1"/>
</dbReference>
<evidence type="ECO:0000259" key="1">
    <source>
        <dbReference type="Pfam" id="PF07728"/>
    </source>
</evidence>
<comment type="caution">
    <text evidence="2">The sequence shown here is derived from an EMBL/GenBank/DDBJ whole genome shotgun (WGS) entry which is preliminary data.</text>
</comment>
<organism evidence="2 3">
    <name type="scientific">Bacteroides uniformis</name>
    <dbReference type="NCBI Taxonomy" id="820"/>
    <lineage>
        <taxon>Bacteria</taxon>
        <taxon>Pseudomonadati</taxon>
        <taxon>Bacteroidota</taxon>
        <taxon>Bacteroidia</taxon>
        <taxon>Bacteroidales</taxon>
        <taxon>Bacteroidaceae</taxon>
        <taxon>Bacteroides</taxon>
    </lineage>
</organism>
<name>A0A6I0K6S5_BACUN</name>
<proteinExistence type="predicted"/>
<dbReference type="EMBL" id="WCUG01000234">
    <property type="protein sequence ID" value="KAB4159437.1"/>
    <property type="molecule type" value="Genomic_DNA"/>
</dbReference>
<feature type="non-terminal residue" evidence="2">
    <location>
        <position position="115"/>
    </location>
</feature>
<evidence type="ECO:0000313" key="3">
    <source>
        <dbReference type="Proteomes" id="UP000433928"/>
    </source>
</evidence>
<reference evidence="2 3" key="1">
    <citation type="journal article" date="2019" name="Nat. Med.">
        <title>A library of human gut bacterial isolates paired with longitudinal multiomics data enables mechanistic microbiome research.</title>
        <authorList>
            <person name="Poyet M."/>
            <person name="Groussin M."/>
            <person name="Gibbons S.M."/>
            <person name="Avila-Pacheco J."/>
            <person name="Jiang X."/>
            <person name="Kearney S.M."/>
            <person name="Perrotta A.R."/>
            <person name="Berdy B."/>
            <person name="Zhao S."/>
            <person name="Lieberman T.D."/>
            <person name="Swanson P.K."/>
            <person name="Smith M."/>
            <person name="Roesemann S."/>
            <person name="Alexander J.E."/>
            <person name="Rich S.A."/>
            <person name="Livny J."/>
            <person name="Vlamakis H."/>
            <person name="Clish C."/>
            <person name="Bullock K."/>
            <person name="Deik A."/>
            <person name="Scott J."/>
            <person name="Pierce K.A."/>
            <person name="Xavier R.J."/>
            <person name="Alm E.J."/>
        </authorList>
    </citation>
    <scope>NUCLEOTIDE SEQUENCE [LARGE SCALE GENOMIC DNA]</scope>
    <source>
        <strain evidence="2 3">BIOML-A27</strain>
    </source>
</reference>
<dbReference type="Pfam" id="PF07728">
    <property type="entry name" value="AAA_5"/>
    <property type="match status" value="1"/>
</dbReference>
<dbReference type="Proteomes" id="UP000433928">
    <property type="component" value="Unassembled WGS sequence"/>
</dbReference>
<gene>
    <name evidence="2" type="ORF">GAQ59_24035</name>
</gene>
<evidence type="ECO:0000313" key="2">
    <source>
        <dbReference type="EMBL" id="KAB4159437.1"/>
    </source>
</evidence>
<sequence>MSTLLRQHAEQQFAEELHELKKNETNSVPENWEMSPQSVVTYLMGGKLKNGFEVSPKYIGNRRLMEIAVATLVTDRALLLYGLPGTAKSWVSEHIAAAISGNSTLIVQGTAGTGE</sequence>
<dbReference type="InterPro" id="IPR011704">
    <property type="entry name" value="ATPase_dyneun-rel_AAA"/>
</dbReference>
<dbReference type="InterPro" id="IPR027417">
    <property type="entry name" value="P-loop_NTPase"/>
</dbReference>
<dbReference type="AlphaFoldDB" id="A0A6I0K6S5"/>
<dbReference type="Gene3D" id="3.40.50.300">
    <property type="entry name" value="P-loop containing nucleotide triphosphate hydrolases"/>
    <property type="match status" value="1"/>
</dbReference>
<dbReference type="GO" id="GO:0005524">
    <property type="term" value="F:ATP binding"/>
    <property type="evidence" value="ECO:0007669"/>
    <property type="project" value="InterPro"/>
</dbReference>
<accession>A0A6I0K6S5</accession>
<protein>
    <submittedName>
        <fullName evidence="2">AAA family ATPase</fullName>
    </submittedName>
</protein>